<protein>
    <submittedName>
        <fullName evidence="4">ABC transporter family substrate-binding protein</fullName>
    </submittedName>
</protein>
<dbReference type="GO" id="GO:0015833">
    <property type="term" value="P:peptide transport"/>
    <property type="evidence" value="ECO:0007669"/>
    <property type="project" value="TreeGrafter"/>
</dbReference>
<evidence type="ECO:0000259" key="3">
    <source>
        <dbReference type="Pfam" id="PF00496"/>
    </source>
</evidence>
<dbReference type="OrthoDB" id="7888869at2"/>
<dbReference type="RefSeq" id="WP_151916334.1">
    <property type="nucleotide sequence ID" value="NZ_RQSP01000006.1"/>
</dbReference>
<dbReference type="PROSITE" id="PS51257">
    <property type="entry name" value="PROKAR_LIPOPROTEIN"/>
    <property type="match status" value="1"/>
</dbReference>
<dbReference type="Gene3D" id="3.90.76.10">
    <property type="entry name" value="Dipeptide-binding Protein, Domain 1"/>
    <property type="match status" value="1"/>
</dbReference>
<dbReference type="PANTHER" id="PTHR30290:SF65">
    <property type="entry name" value="MONOACYL PHOSPHATIDYLINOSITOL TETRAMANNOSIDE-BINDING PROTEIN LPQW-RELATED"/>
    <property type="match status" value="1"/>
</dbReference>
<accession>A0A5N5RLW9</accession>
<dbReference type="InterPro" id="IPR000914">
    <property type="entry name" value="SBP_5_dom"/>
</dbReference>
<dbReference type="EMBL" id="RQSP01000006">
    <property type="protein sequence ID" value="KAB5607930.1"/>
    <property type="molecule type" value="Genomic_DNA"/>
</dbReference>
<dbReference type="Gene3D" id="3.40.190.10">
    <property type="entry name" value="Periplasmic binding protein-like II"/>
    <property type="match status" value="1"/>
</dbReference>
<name>A0A5N5RLW9_9BIFI</name>
<keyword evidence="5" id="KW-1185">Reference proteome</keyword>
<evidence type="ECO:0000313" key="5">
    <source>
        <dbReference type="Proteomes" id="UP000326336"/>
    </source>
</evidence>
<dbReference type="GO" id="GO:1904680">
    <property type="term" value="F:peptide transmembrane transporter activity"/>
    <property type="evidence" value="ECO:0007669"/>
    <property type="project" value="TreeGrafter"/>
</dbReference>
<dbReference type="Proteomes" id="UP000326336">
    <property type="component" value="Unassembled WGS sequence"/>
</dbReference>
<organism evidence="4 5">
    <name type="scientific">Bifidobacterium jacchi</name>
    <dbReference type="NCBI Taxonomy" id="2490545"/>
    <lineage>
        <taxon>Bacteria</taxon>
        <taxon>Bacillati</taxon>
        <taxon>Actinomycetota</taxon>
        <taxon>Actinomycetes</taxon>
        <taxon>Bifidobacteriales</taxon>
        <taxon>Bifidobacteriaceae</taxon>
        <taxon>Bifidobacterium</taxon>
    </lineage>
</organism>
<evidence type="ECO:0000256" key="2">
    <source>
        <dbReference type="SAM" id="SignalP"/>
    </source>
</evidence>
<sequence length="584" mass="63899">MRNRIAARLTALTALVASMAMVSACGGASTNGSQQTITEEPSEGIPSTYQGALPTPDPTKRYDNPQPRDNIKDGGTLRVPTSTIGENWNFMNADGNNASIGRFWYYYQPHLWDYAVDGTPTPNPDYLVDAKVISKDPQVVQYDINPKAKWNDGTPIDWTAFEATAKAMSGKGGYVAATTAGYDQISKVEKGDNDQQVKVTFSKPFYPYQTLFPNLVNPKAADEKTFNQGWVNEPHNEWSAGPYVVDSHDENKVVFKANPKWWGNKPKLDTVEFISMTDNATINAFRNGEVDLIGANASMGGGVASQDKLKAVRGMKDVQLRIGYTLTTDFLIYNTKSSTLSDKAVRKALTQAFDGNVWTQIRYQGIDWKPVEPGSLILYPFQKGYADNRPKESAFSVDAAKKTLEDAGYTMGSDGYYQKDGKTLTVGYTMFGSDAIKTNSAKAYQSMMKKAGIKIDIKAEASSKSSEIVQNGAYDVLPMAWGASDPFGYATSLYQIYGSDSPSNYSYIGDAATDKLLNEPGNIENMTDAIKVANKAEASAMALYGQYPTVVEPDYTAVRKGLANFGPCGFASIEQHVEDIGWQK</sequence>
<proteinExistence type="predicted"/>
<feature type="region of interest" description="Disordered" evidence="1">
    <location>
        <begin position="28"/>
        <end position="74"/>
    </location>
</feature>
<dbReference type="CDD" id="cd08501">
    <property type="entry name" value="PBP2_Lpqw"/>
    <property type="match status" value="1"/>
</dbReference>
<keyword evidence="2" id="KW-0732">Signal</keyword>
<dbReference type="Pfam" id="PF00496">
    <property type="entry name" value="SBP_bac_5"/>
    <property type="match status" value="1"/>
</dbReference>
<dbReference type="SUPFAM" id="SSF53850">
    <property type="entry name" value="Periplasmic binding protein-like II"/>
    <property type="match status" value="1"/>
</dbReference>
<feature type="signal peptide" evidence="2">
    <location>
        <begin position="1"/>
        <end position="24"/>
    </location>
</feature>
<dbReference type="InterPro" id="IPR039424">
    <property type="entry name" value="SBP_5"/>
</dbReference>
<reference evidence="4 5" key="1">
    <citation type="journal article" date="2019" name="Int. J. Syst. Evol. Microbiol.">
        <title>Bifidobacterium jacchi sp. nov., isolated from the faeces of a baby common marmoset (Callithrix jacchus).</title>
        <authorList>
            <person name="Modesto M."/>
            <person name="Watanabe K."/>
            <person name="Arita M."/>
            <person name="Satti M."/>
            <person name="Oki K."/>
            <person name="Sciavilla P."/>
            <person name="Patavino C."/>
            <person name="Camma C."/>
            <person name="Michelini S."/>
            <person name="Sgorbati B."/>
            <person name="Mattarelli P."/>
        </authorList>
    </citation>
    <scope>NUCLEOTIDE SEQUENCE [LARGE SCALE GENOMIC DNA]</scope>
    <source>
        <strain evidence="4 5">MRM 9.3</strain>
    </source>
</reference>
<dbReference type="AlphaFoldDB" id="A0A5N5RLW9"/>
<feature type="compositionally biased region" description="Polar residues" evidence="1">
    <location>
        <begin position="28"/>
        <end position="50"/>
    </location>
</feature>
<feature type="chain" id="PRO_5038732880" evidence="2">
    <location>
        <begin position="25"/>
        <end position="584"/>
    </location>
</feature>
<dbReference type="PANTHER" id="PTHR30290">
    <property type="entry name" value="PERIPLASMIC BINDING COMPONENT OF ABC TRANSPORTER"/>
    <property type="match status" value="1"/>
</dbReference>
<evidence type="ECO:0000313" key="4">
    <source>
        <dbReference type="EMBL" id="KAB5607930.1"/>
    </source>
</evidence>
<gene>
    <name evidence="4" type="ORF">EHS19_03080</name>
</gene>
<comment type="caution">
    <text evidence="4">The sequence shown here is derived from an EMBL/GenBank/DDBJ whole genome shotgun (WGS) entry which is preliminary data.</text>
</comment>
<dbReference type="Gene3D" id="3.10.105.10">
    <property type="entry name" value="Dipeptide-binding Protein, Domain 3"/>
    <property type="match status" value="1"/>
</dbReference>
<feature type="domain" description="Solute-binding protein family 5" evidence="3">
    <location>
        <begin position="131"/>
        <end position="498"/>
    </location>
</feature>
<evidence type="ECO:0000256" key="1">
    <source>
        <dbReference type="SAM" id="MobiDB-lite"/>
    </source>
</evidence>